<evidence type="ECO:0000313" key="2">
    <source>
        <dbReference type="EMBL" id="PON78100.1"/>
    </source>
</evidence>
<comment type="caution">
    <text evidence="2">The sequence shown here is derived from an EMBL/GenBank/DDBJ whole genome shotgun (WGS) entry which is preliminary data.</text>
</comment>
<proteinExistence type="predicted"/>
<protein>
    <submittedName>
        <fullName evidence="2">Uncharacterized protein</fullName>
    </submittedName>
</protein>
<keyword evidence="3" id="KW-1185">Reference proteome</keyword>
<feature type="non-terminal residue" evidence="2">
    <location>
        <position position="1"/>
    </location>
</feature>
<dbReference type="EMBL" id="JXTC01000243">
    <property type="protein sequence ID" value="PON78100.1"/>
    <property type="molecule type" value="Genomic_DNA"/>
</dbReference>
<dbReference type="Proteomes" id="UP000237000">
    <property type="component" value="Unassembled WGS sequence"/>
</dbReference>
<organism evidence="2 3">
    <name type="scientific">Trema orientale</name>
    <name type="common">Charcoal tree</name>
    <name type="synonym">Celtis orientalis</name>
    <dbReference type="NCBI Taxonomy" id="63057"/>
    <lineage>
        <taxon>Eukaryota</taxon>
        <taxon>Viridiplantae</taxon>
        <taxon>Streptophyta</taxon>
        <taxon>Embryophyta</taxon>
        <taxon>Tracheophyta</taxon>
        <taxon>Spermatophyta</taxon>
        <taxon>Magnoliopsida</taxon>
        <taxon>eudicotyledons</taxon>
        <taxon>Gunneridae</taxon>
        <taxon>Pentapetalae</taxon>
        <taxon>rosids</taxon>
        <taxon>fabids</taxon>
        <taxon>Rosales</taxon>
        <taxon>Cannabaceae</taxon>
        <taxon>Trema</taxon>
    </lineage>
</organism>
<accession>A0A2P5DXV2</accession>
<gene>
    <name evidence="2" type="ORF">TorRG33x02_239370</name>
</gene>
<name>A0A2P5DXV2_TREOI</name>
<dbReference type="AlphaFoldDB" id="A0A2P5DXV2"/>
<evidence type="ECO:0000256" key="1">
    <source>
        <dbReference type="SAM" id="MobiDB-lite"/>
    </source>
</evidence>
<reference evidence="3" key="1">
    <citation type="submission" date="2016-06" db="EMBL/GenBank/DDBJ databases">
        <title>Parallel loss of symbiosis genes in relatives of nitrogen-fixing non-legume Parasponia.</title>
        <authorList>
            <person name="Van Velzen R."/>
            <person name="Holmer R."/>
            <person name="Bu F."/>
            <person name="Rutten L."/>
            <person name="Van Zeijl A."/>
            <person name="Liu W."/>
            <person name="Santuari L."/>
            <person name="Cao Q."/>
            <person name="Sharma T."/>
            <person name="Shen D."/>
            <person name="Roswanjaya Y."/>
            <person name="Wardhani T."/>
            <person name="Kalhor M.S."/>
            <person name="Jansen J."/>
            <person name="Van den Hoogen J."/>
            <person name="Gungor B."/>
            <person name="Hartog M."/>
            <person name="Hontelez J."/>
            <person name="Verver J."/>
            <person name="Yang W.-C."/>
            <person name="Schijlen E."/>
            <person name="Repin R."/>
            <person name="Schilthuizen M."/>
            <person name="Schranz E."/>
            <person name="Heidstra R."/>
            <person name="Miyata K."/>
            <person name="Fedorova E."/>
            <person name="Kohlen W."/>
            <person name="Bisseling T."/>
            <person name="Smit S."/>
            <person name="Geurts R."/>
        </authorList>
    </citation>
    <scope>NUCLEOTIDE SEQUENCE [LARGE SCALE GENOMIC DNA]</scope>
    <source>
        <strain evidence="3">cv. RG33-2</strain>
    </source>
</reference>
<sequence length="63" mass="7339">HDVEKIWLLTSLVTRQERPNCQATSLSPEKGASTSRKKRQKLAHITLRAKRRDICMSSHRARR</sequence>
<feature type="region of interest" description="Disordered" evidence="1">
    <location>
        <begin position="19"/>
        <end position="42"/>
    </location>
</feature>
<dbReference type="InParanoid" id="A0A2P5DXV2"/>
<evidence type="ECO:0000313" key="3">
    <source>
        <dbReference type="Proteomes" id="UP000237000"/>
    </source>
</evidence>